<gene>
    <name evidence="2" type="ORF">BDY17DRAFT_53645</name>
</gene>
<evidence type="ECO:0000313" key="2">
    <source>
        <dbReference type="EMBL" id="KAF2479281.1"/>
    </source>
</evidence>
<name>A0A6A6PHS1_9PEZI</name>
<dbReference type="Proteomes" id="UP000799767">
    <property type="component" value="Unassembled WGS sequence"/>
</dbReference>
<dbReference type="GeneID" id="54479477"/>
<dbReference type="RefSeq" id="XP_033585851.1">
    <property type="nucleotide sequence ID" value="XM_033738475.1"/>
</dbReference>
<evidence type="ECO:0000313" key="3">
    <source>
        <dbReference type="Proteomes" id="UP000799767"/>
    </source>
</evidence>
<reference evidence="2" key="1">
    <citation type="journal article" date="2020" name="Stud. Mycol.">
        <title>101 Dothideomycetes genomes: a test case for predicting lifestyles and emergence of pathogens.</title>
        <authorList>
            <person name="Haridas S."/>
            <person name="Albert R."/>
            <person name="Binder M."/>
            <person name="Bloem J."/>
            <person name="Labutti K."/>
            <person name="Salamov A."/>
            <person name="Andreopoulos B."/>
            <person name="Baker S."/>
            <person name="Barry K."/>
            <person name="Bills G."/>
            <person name="Bluhm B."/>
            <person name="Cannon C."/>
            <person name="Castanera R."/>
            <person name="Culley D."/>
            <person name="Daum C."/>
            <person name="Ezra D."/>
            <person name="Gonzalez J."/>
            <person name="Henrissat B."/>
            <person name="Kuo A."/>
            <person name="Liang C."/>
            <person name="Lipzen A."/>
            <person name="Lutzoni F."/>
            <person name="Magnuson J."/>
            <person name="Mondo S."/>
            <person name="Nolan M."/>
            <person name="Ohm R."/>
            <person name="Pangilinan J."/>
            <person name="Park H.-J."/>
            <person name="Ramirez L."/>
            <person name="Alfaro M."/>
            <person name="Sun H."/>
            <person name="Tritt A."/>
            <person name="Yoshinaga Y."/>
            <person name="Zwiers L.-H."/>
            <person name="Turgeon B."/>
            <person name="Goodwin S."/>
            <person name="Spatafora J."/>
            <person name="Crous P."/>
            <person name="Grigoriev I."/>
        </authorList>
    </citation>
    <scope>NUCLEOTIDE SEQUENCE</scope>
    <source>
        <strain evidence="2">CBS 113389</strain>
    </source>
</reference>
<sequence length="123" mass="13650">MTTRWKGGARWGFGWIARLRTIAASRIYPLTLFLDCMPLRRPRPDMVDKSVSRYEQSVVRTPPAHPHASSQGISIVSGLCECCTRPKDQGNRLEQAPQKVLPEKEPALATSGRASMSLACGFH</sequence>
<organism evidence="2 3">
    <name type="scientific">Neohortaea acidophila</name>
    <dbReference type="NCBI Taxonomy" id="245834"/>
    <lineage>
        <taxon>Eukaryota</taxon>
        <taxon>Fungi</taxon>
        <taxon>Dikarya</taxon>
        <taxon>Ascomycota</taxon>
        <taxon>Pezizomycotina</taxon>
        <taxon>Dothideomycetes</taxon>
        <taxon>Dothideomycetidae</taxon>
        <taxon>Mycosphaerellales</taxon>
        <taxon>Teratosphaeriaceae</taxon>
        <taxon>Neohortaea</taxon>
    </lineage>
</organism>
<protein>
    <submittedName>
        <fullName evidence="2">Uncharacterized protein</fullName>
    </submittedName>
</protein>
<dbReference type="EMBL" id="MU001642">
    <property type="protein sequence ID" value="KAF2479281.1"/>
    <property type="molecule type" value="Genomic_DNA"/>
</dbReference>
<proteinExistence type="predicted"/>
<keyword evidence="3" id="KW-1185">Reference proteome</keyword>
<evidence type="ECO:0000256" key="1">
    <source>
        <dbReference type="SAM" id="MobiDB-lite"/>
    </source>
</evidence>
<accession>A0A6A6PHS1</accession>
<dbReference type="AlphaFoldDB" id="A0A6A6PHS1"/>
<feature type="region of interest" description="Disordered" evidence="1">
    <location>
        <begin position="90"/>
        <end position="109"/>
    </location>
</feature>